<organism evidence="1 2">
    <name type="scientific">Weissella coleopterorum</name>
    <dbReference type="NCBI Taxonomy" id="2714949"/>
    <lineage>
        <taxon>Bacteria</taxon>
        <taxon>Bacillati</taxon>
        <taxon>Bacillota</taxon>
        <taxon>Bacilli</taxon>
        <taxon>Lactobacillales</taxon>
        <taxon>Lactobacillaceae</taxon>
        <taxon>Weissella</taxon>
    </lineage>
</organism>
<accession>A0A6G8B0L1</accession>
<evidence type="ECO:0000313" key="2">
    <source>
        <dbReference type="Proteomes" id="UP000500741"/>
    </source>
</evidence>
<dbReference type="KEGG" id="wco:G7084_05295"/>
<dbReference type="EMBL" id="CP049888">
    <property type="protein sequence ID" value="QIL50777.1"/>
    <property type="molecule type" value="Genomic_DNA"/>
</dbReference>
<reference evidence="1 2" key="1">
    <citation type="submission" date="2020-03" db="EMBL/GenBank/DDBJ databases">
        <title>Weissella sp. nov., isolated from Cybister lewisianus.</title>
        <authorList>
            <person name="Hyun D.-W."/>
            <person name="Bae J.-W."/>
        </authorList>
    </citation>
    <scope>NUCLEOTIDE SEQUENCE [LARGE SCALE GENOMIC DNA]</scope>
    <source>
        <strain evidence="1 2">HDW19</strain>
    </source>
</reference>
<keyword evidence="2" id="KW-1185">Reference proteome</keyword>
<dbReference type="AlphaFoldDB" id="A0A6G8B0L1"/>
<evidence type="ECO:0000313" key="1">
    <source>
        <dbReference type="EMBL" id="QIL50777.1"/>
    </source>
</evidence>
<proteinExistence type="predicted"/>
<protein>
    <submittedName>
        <fullName evidence="1">Uncharacterized protein</fullName>
    </submittedName>
</protein>
<dbReference type="Proteomes" id="UP000500741">
    <property type="component" value="Chromosome"/>
</dbReference>
<dbReference type="RefSeq" id="WP_166010708.1">
    <property type="nucleotide sequence ID" value="NZ_CP049888.1"/>
</dbReference>
<gene>
    <name evidence="1" type="ORF">G7084_05295</name>
</gene>
<name>A0A6G8B0L1_9LACO</name>
<sequence>MLERPVLRYQEYLPNYEKAVQQLIQQKRAQGYINLAPANSITATPANLSKQEPERPAQVVIDTNELLVKNRGLGLSLNDIISEEQSVAQQVNLNYFKEK</sequence>